<dbReference type="GO" id="GO:0004784">
    <property type="term" value="F:superoxide dismutase activity"/>
    <property type="evidence" value="ECO:0007669"/>
    <property type="project" value="UniProtKB-EC"/>
</dbReference>
<evidence type="ECO:0000313" key="11">
    <source>
        <dbReference type="EMBL" id="KAH7328717.1"/>
    </source>
</evidence>
<comment type="similarity">
    <text evidence="3">Belongs to the Cu-Zn superoxide dismutase family.</text>
</comment>
<accession>A0A8K0T7D8</accession>
<evidence type="ECO:0000256" key="6">
    <source>
        <dbReference type="ARBA" id="ARBA00022862"/>
    </source>
</evidence>
<evidence type="ECO:0000256" key="1">
    <source>
        <dbReference type="ARBA" id="ARBA00004196"/>
    </source>
</evidence>
<dbReference type="Pfam" id="PF00080">
    <property type="entry name" value="Sod_Cu"/>
    <property type="match status" value="1"/>
</dbReference>
<evidence type="ECO:0000256" key="5">
    <source>
        <dbReference type="ARBA" id="ARBA00022525"/>
    </source>
</evidence>
<dbReference type="EC" id="1.15.1.1" evidence="4"/>
<keyword evidence="12" id="KW-1185">Reference proteome</keyword>
<feature type="chain" id="PRO_5035467976" description="superoxide dismutase" evidence="9">
    <location>
        <begin position="21"/>
        <end position="257"/>
    </location>
</feature>
<evidence type="ECO:0000256" key="4">
    <source>
        <dbReference type="ARBA" id="ARBA00012682"/>
    </source>
</evidence>
<evidence type="ECO:0000256" key="3">
    <source>
        <dbReference type="ARBA" id="ARBA00010457"/>
    </source>
</evidence>
<dbReference type="SUPFAM" id="SSF49329">
    <property type="entry name" value="Cu,Zn superoxide dismutase-like"/>
    <property type="match status" value="1"/>
</dbReference>
<evidence type="ECO:0000256" key="7">
    <source>
        <dbReference type="ARBA" id="ARBA00049204"/>
    </source>
</evidence>
<dbReference type="GO" id="GO:0046872">
    <property type="term" value="F:metal ion binding"/>
    <property type="evidence" value="ECO:0007669"/>
    <property type="project" value="InterPro"/>
</dbReference>
<name>A0A8K0T7D8_9HYPO</name>
<evidence type="ECO:0000256" key="9">
    <source>
        <dbReference type="SAM" id="SignalP"/>
    </source>
</evidence>
<comment type="catalytic activity">
    <reaction evidence="7">
        <text>2 superoxide + 2 H(+) = H2O2 + O2</text>
        <dbReference type="Rhea" id="RHEA:20696"/>
        <dbReference type="ChEBI" id="CHEBI:15378"/>
        <dbReference type="ChEBI" id="CHEBI:15379"/>
        <dbReference type="ChEBI" id="CHEBI:16240"/>
        <dbReference type="ChEBI" id="CHEBI:18421"/>
        <dbReference type="EC" id="1.15.1.1"/>
    </reaction>
</comment>
<reference evidence="11" key="1">
    <citation type="journal article" date="2021" name="Nat. Commun.">
        <title>Genetic determinants of endophytism in the Arabidopsis root mycobiome.</title>
        <authorList>
            <person name="Mesny F."/>
            <person name="Miyauchi S."/>
            <person name="Thiergart T."/>
            <person name="Pickel B."/>
            <person name="Atanasova L."/>
            <person name="Karlsson M."/>
            <person name="Huettel B."/>
            <person name="Barry K.W."/>
            <person name="Haridas S."/>
            <person name="Chen C."/>
            <person name="Bauer D."/>
            <person name="Andreopoulos W."/>
            <person name="Pangilinan J."/>
            <person name="LaButti K."/>
            <person name="Riley R."/>
            <person name="Lipzen A."/>
            <person name="Clum A."/>
            <person name="Drula E."/>
            <person name="Henrissat B."/>
            <person name="Kohler A."/>
            <person name="Grigoriev I.V."/>
            <person name="Martin F.M."/>
            <person name="Hacquard S."/>
        </authorList>
    </citation>
    <scope>NUCLEOTIDE SEQUENCE</scope>
    <source>
        <strain evidence="11">MPI-CAGE-CH-0235</strain>
    </source>
</reference>
<comment type="caution">
    <text evidence="11">The sequence shown here is derived from an EMBL/GenBank/DDBJ whole genome shotgun (WGS) entry which is preliminary data.</text>
</comment>
<dbReference type="GO" id="GO:0005576">
    <property type="term" value="C:extracellular region"/>
    <property type="evidence" value="ECO:0007669"/>
    <property type="project" value="UniProtKB-SubCell"/>
</dbReference>
<dbReference type="AlphaFoldDB" id="A0A8K0T7D8"/>
<keyword evidence="6" id="KW-0049">Antioxidant</keyword>
<comment type="subcellular location">
    <subcellularLocation>
        <location evidence="1">Cell envelope</location>
    </subcellularLocation>
    <subcellularLocation>
        <location evidence="2">Secreted</location>
    </subcellularLocation>
</comment>
<dbReference type="EMBL" id="JAGPNK010000001">
    <property type="protein sequence ID" value="KAH7328717.1"/>
    <property type="molecule type" value="Genomic_DNA"/>
</dbReference>
<feature type="signal peptide" evidence="9">
    <location>
        <begin position="1"/>
        <end position="20"/>
    </location>
</feature>
<keyword evidence="9" id="KW-0732">Signal</keyword>
<evidence type="ECO:0000259" key="10">
    <source>
        <dbReference type="Pfam" id="PF00080"/>
    </source>
</evidence>
<organism evidence="11 12">
    <name type="scientific">Stachybotrys elegans</name>
    <dbReference type="NCBI Taxonomy" id="80388"/>
    <lineage>
        <taxon>Eukaryota</taxon>
        <taxon>Fungi</taxon>
        <taxon>Dikarya</taxon>
        <taxon>Ascomycota</taxon>
        <taxon>Pezizomycotina</taxon>
        <taxon>Sordariomycetes</taxon>
        <taxon>Hypocreomycetidae</taxon>
        <taxon>Hypocreales</taxon>
        <taxon>Stachybotryaceae</taxon>
        <taxon>Stachybotrys</taxon>
    </lineage>
</organism>
<keyword evidence="5" id="KW-0964">Secreted</keyword>
<feature type="region of interest" description="Disordered" evidence="8">
    <location>
        <begin position="191"/>
        <end position="231"/>
    </location>
</feature>
<feature type="compositionally biased region" description="Low complexity" evidence="8">
    <location>
        <begin position="213"/>
        <end position="225"/>
    </location>
</feature>
<evidence type="ECO:0000256" key="8">
    <source>
        <dbReference type="SAM" id="MobiDB-lite"/>
    </source>
</evidence>
<dbReference type="InterPro" id="IPR036423">
    <property type="entry name" value="SOD-like_Cu/Zn_dom_sf"/>
</dbReference>
<evidence type="ECO:0000256" key="2">
    <source>
        <dbReference type="ARBA" id="ARBA00004613"/>
    </source>
</evidence>
<gene>
    <name evidence="11" type="ORF">B0I35DRAFT_473394</name>
</gene>
<proteinExistence type="inferred from homology"/>
<feature type="compositionally biased region" description="Polar residues" evidence="8">
    <location>
        <begin position="191"/>
        <end position="207"/>
    </location>
</feature>
<dbReference type="OrthoDB" id="159229at2759"/>
<dbReference type="Proteomes" id="UP000813444">
    <property type="component" value="Unassembled WGS sequence"/>
</dbReference>
<dbReference type="Gene3D" id="2.60.40.200">
    <property type="entry name" value="Superoxide dismutase, copper/zinc binding domain"/>
    <property type="match status" value="1"/>
</dbReference>
<protein>
    <recommendedName>
        <fullName evidence="4">superoxide dismutase</fullName>
        <ecNumber evidence="4">1.15.1.1</ecNumber>
    </recommendedName>
</protein>
<dbReference type="InterPro" id="IPR001424">
    <property type="entry name" value="SOD_Cu_Zn_dom"/>
</dbReference>
<dbReference type="FunFam" id="2.60.40.200:FF:000007">
    <property type="entry name" value="Cell surface Cu-only superoxide dismutase 5"/>
    <property type="match status" value="1"/>
</dbReference>
<feature type="domain" description="Superoxide dismutase copper/zinc binding" evidence="10">
    <location>
        <begin position="57"/>
        <end position="171"/>
    </location>
</feature>
<evidence type="ECO:0000313" key="12">
    <source>
        <dbReference type="Proteomes" id="UP000813444"/>
    </source>
</evidence>
<sequence length="257" mass="26452">MHSRSIITAAATVFVGQALATDAIPVTGSPAGVVYRAELPEEPFFAGADIEGNVRGFISGSAPADGNGVAFTVSFENLPTSGGPFAYHLHAAPAVDGNCTSTLAHLDPFMRGQQPPCDSSAPQTCEVGDLSGKHGTISSTSFTATYTDPYVSLEEGVGAFFGNRSFVIHYANSTRLTCANFVKVQEPIHSSNHSLTSTRAPTPTSHSHGVPTGTGSFTTTSHGSSNPTDAPLPGAASVNHFSVPMLLMGLAAVIFAL</sequence>